<accession>A0A3N6PIN7</accession>
<keyword evidence="3" id="KW-1185">Reference proteome</keyword>
<comment type="caution">
    <text evidence="2">The sequence shown here is derived from an EMBL/GenBank/DDBJ whole genome shotgun (WGS) entry which is preliminary data.</text>
</comment>
<evidence type="ECO:0000259" key="1">
    <source>
        <dbReference type="Pfam" id="PF07176"/>
    </source>
</evidence>
<gene>
    <name evidence="2" type="ORF">D5R40_01515</name>
</gene>
<evidence type="ECO:0000313" key="2">
    <source>
        <dbReference type="EMBL" id="RQH56546.1"/>
    </source>
</evidence>
<dbReference type="EMBL" id="RCBY01000004">
    <property type="protein sequence ID" value="RQH56546.1"/>
    <property type="molecule type" value="Genomic_DNA"/>
</dbReference>
<dbReference type="GO" id="GO:0016787">
    <property type="term" value="F:hydrolase activity"/>
    <property type="evidence" value="ECO:0007669"/>
    <property type="project" value="UniProtKB-KW"/>
</dbReference>
<dbReference type="InterPro" id="IPR010802">
    <property type="entry name" value="DUF1400"/>
</dbReference>
<protein>
    <submittedName>
        <fullName evidence="2">Alpha/beta hydrolase</fullName>
    </submittedName>
</protein>
<dbReference type="Pfam" id="PF07176">
    <property type="entry name" value="DUF1400"/>
    <property type="match status" value="1"/>
</dbReference>
<sequence>MSSKIKPDFSIKRQRKTKKRMFLWLLSLVLVTTSLVLVNFSAKAAEQIHFNYGLLKISVSLTALETYAETGKVEDDLKLYFLLIDAENQQKLRNVLQFNLNINPMQLAQGLYSPMGEKLLQYLGEMIQTQGRNNGAIALREALIKTAKSQDFTPINVLQNFPGEVQFNIRKILAVNREFSALLEDTEKLLKEVKQITLTAASTEEKIDFSTL</sequence>
<feature type="domain" description="DUF1400" evidence="1">
    <location>
        <begin position="44"/>
        <end position="167"/>
    </location>
</feature>
<dbReference type="Proteomes" id="UP000269154">
    <property type="component" value="Unassembled WGS sequence"/>
</dbReference>
<reference evidence="2 3" key="1">
    <citation type="journal article" date="2018" name="ACS Chem. Biol.">
        <title>Ketoreductase domain dysfunction expands chemodiversity: malyngamide biosynthesis in the cyanobacterium Okeania hirsuta.</title>
        <authorList>
            <person name="Moss N.A."/>
            <person name="Leao T."/>
            <person name="Rankin M."/>
            <person name="McCullough T.M."/>
            <person name="Qu P."/>
            <person name="Korobeynikov A."/>
            <person name="Smith J.L."/>
            <person name="Gerwick L."/>
            <person name="Gerwick W.H."/>
        </authorList>
    </citation>
    <scope>NUCLEOTIDE SEQUENCE [LARGE SCALE GENOMIC DNA]</scope>
    <source>
        <strain evidence="2 3">PAB10Feb10-1</strain>
    </source>
</reference>
<name>A0A3N6PIN7_9CYAN</name>
<keyword evidence="2" id="KW-0378">Hydrolase</keyword>
<dbReference type="RefSeq" id="WP_124146344.1">
    <property type="nucleotide sequence ID" value="NZ_CAWOKI010000150.1"/>
</dbReference>
<evidence type="ECO:0000313" key="3">
    <source>
        <dbReference type="Proteomes" id="UP000269154"/>
    </source>
</evidence>
<dbReference type="AlphaFoldDB" id="A0A3N6PIN7"/>
<organism evidence="2 3">
    <name type="scientific">Okeania hirsuta</name>
    <dbReference type="NCBI Taxonomy" id="1458930"/>
    <lineage>
        <taxon>Bacteria</taxon>
        <taxon>Bacillati</taxon>
        <taxon>Cyanobacteriota</taxon>
        <taxon>Cyanophyceae</taxon>
        <taxon>Oscillatoriophycideae</taxon>
        <taxon>Oscillatoriales</taxon>
        <taxon>Microcoleaceae</taxon>
        <taxon>Okeania</taxon>
    </lineage>
</organism>
<proteinExistence type="predicted"/>